<reference evidence="3" key="1">
    <citation type="journal article" date="2015" name="Nat. Genet.">
        <title>The genome and transcriptome of the zoonotic hookworm Ancylostoma ceylanicum identify infection-specific gene families.</title>
        <authorList>
            <person name="Schwarz E.M."/>
            <person name="Hu Y."/>
            <person name="Antoshechkin I."/>
            <person name="Miller M.M."/>
            <person name="Sternberg P.W."/>
            <person name="Aroian R.V."/>
        </authorList>
    </citation>
    <scope>NUCLEOTIDE SEQUENCE</scope>
    <source>
        <strain evidence="3">HY135</strain>
    </source>
</reference>
<dbReference type="AlphaFoldDB" id="A0A016UUZ9"/>
<dbReference type="EMBL" id="JARK01001363">
    <property type="protein sequence ID" value="EYC18612.1"/>
    <property type="molecule type" value="Genomic_DNA"/>
</dbReference>
<organism evidence="2 3">
    <name type="scientific">Ancylostoma ceylanicum</name>
    <dbReference type="NCBI Taxonomy" id="53326"/>
    <lineage>
        <taxon>Eukaryota</taxon>
        <taxon>Metazoa</taxon>
        <taxon>Ecdysozoa</taxon>
        <taxon>Nematoda</taxon>
        <taxon>Chromadorea</taxon>
        <taxon>Rhabditida</taxon>
        <taxon>Rhabditina</taxon>
        <taxon>Rhabditomorpha</taxon>
        <taxon>Strongyloidea</taxon>
        <taxon>Ancylostomatidae</taxon>
        <taxon>Ancylostomatinae</taxon>
        <taxon>Ancylostoma</taxon>
    </lineage>
</organism>
<dbReference type="Proteomes" id="UP000024635">
    <property type="component" value="Unassembled WGS sequence"/>
</dbReference>
<proteinExistence type="predicted"/>
<keyword evidence="1" id="KW-0812">Transmembrane</keyword>
<comment type="caution">
    <text evidence="2">The sequence shown here is derived from an EMBL/GenBank/DDBJ whole genome shotgun (WGS) entry which is preliminary data.</text>
</comment>
<evidence type="ECO:0000256" key="1">
    <source>
        <dbReference type="SAM" id="Phobius"/>
    </source>
</evidence>
<evidence type="ECO:0000313" key="3">
    <source>
        <dbReference type="Proteomes" id="UP000024635"/>
    </source>
</evidence>
<evidence type="ECO:0000313" key="2">
    <source>
        <dbReference type="EMBL" id="EYC18612.1"/>
    </source>
</evidence>
<feature type="transmembrane region" description="Helical" evidence="1">
    <location>
        <begin position="52"/>
        <end position="74"/>
    </location>
</feature>
<name>A0A016UUZ9_9BILA</name>
<gene>
    <name evidence="2" type="primary">Acey_s0027.g1611</name>
    <name evidence="2" type="ORF">Y032_0027g1611</name>
</gene>
<accession>A0A016UUZ9</accession>
<sequence length="169" mass="18818">MYAVFDVPEFRSALAYPWTSPAVVTIATTAGGRHMDKVDEETADVRGMTTDVVWRSIIIVSTIAIIHIASSFWAPTRKKAKRPMKEVRSARDPEYKTLELDISEWESVKIMKRSEINPDDIVKKEFKDVAAAEVKGKFCHAVAAAILIGGYQIVDGATRRGSCRGHHDL</sequence>
<keyword evidence="1" id="KW-1133">Transmembrane helix</keyword>
<keyword evidence="1" id="KW-0472">Membrane</keyword>
<protein>
    <submittedName>
        <fullName evidence="2">Uncharacterized protein</fullName>
    </submittedName>
</protein>
<keyword evidence="3" id="KW-1185">Reference proteome</keyword>